<organism evidence="6 7">
    <name type="scientific">Chloroflexus aurantiacus (strain ATCC 29366 / DSM 635 / J-10-fl)</name>
    <dbReference type="NCBI Taxonomy" id="324602"/>
    <lineage>
        <taxon>Bacteria</taxon>
        <taxon>Bacillati</taxon>
        <taxon>Chloroflexota</taxon>
        <taxon>Chloroflexia</taxon>
        <taxon>Chloroflexales</taxon>
        <taxon>Chloroflexineae</taxon>
        <taxon>Chloroflexaceae</taxon>
        <taxon>Chloroflexus</taxon>
    </lineage>
</organism>
<dbReference type="Gene3D" id="1.10.287.3980">
    <property type="match status" value="1"/>
</dbReference>
<dbReference type="PROSITE" id="PS00784">
    <property type="entry name" value="RIBOSOMAL_L34"/>
    <property type="match status" value="1"/>
</dbReference>
<dbReference type="EMBL" id="CP000909">
    <property type="protein sequence ID" value="ABY33373.1"/>
    <property type="molecule type" value="Genomic_DNA"/>
</dbReference>
<dbReference type="GO" id="GO:0003735">
    <property type="term" value="F:structural constituent of ribosome"/>
    <property type="evidence" value="ECO:0007669"/>
    <property type="project" value="InterPro"/>
</dbReference>
<dbReference type="PANTHER" id="PTHR14503">
    <property type="entry name" value="MITOCHONDRIAL RIBOSOMAL PROTEIN 34 FAMILY MEMBER"/>
    <property type="match status" value="1"/>
</dbReference>
<gene>
    <name evidence="5" type="primary">rpmH</name>
    <name evidence="6" type="ordered locus">Caur_0119</name>
</gene>
<dbReference type="RefSeq" id="WP_012256029.1">
    <property type="nucleotide sequence ID" value="NC_010175.1"/>
</dbReference>
<dbReference type="InterPro" id="IPR020939">
    <property type="entry name" value="Ribosomal_bL34_CS"/>
</dbReference>
<evidence type="ECO:0000256" key="1">
    <source>
        <dbReference type="ARBA" id="ARBA00010111"/>
    </source>
</evidence>
<name>A9WBG6_CHLAA</name>
<protein>
    <recommendedName>
        <fullName evidence="4 5">Large ribosomal subunit protein bL34</fullName>
    </recommendedName>
</protein>
<dbReference type="InParanoid" id="A9WBG6"/>
<dbReference type="HAMAP" id="MF_00391">
    <property type="entry name" value="Ribosomal_bL34"/>
    <property type="match status" value="1"/>
</dbReference>
<dbReference type="eggNOG" id="COG0230">
    <property type="taxonomic scope" value="Bacteria"/>
</dbReference>
<dbReference type="HOGENOM" id="CLU_129938_2_1_0"/>
<dbReference type="STRING" id="324602.Caur_0119"/>
<dbReference type="Pfam" id="PF00468">
    <property type="entry name" value="Ribosomal_L34"/>
    <property type="match status" value="1"/>
</dbReference>
<dbReference type="GO" id="GO:1990904">
    <property type="term" value="C:ribonucleoprotein complex"/>
    <property type="evidence" value="ECO:0007669"/>
    <property type="project" value="UniProtKB-KW"/>
</dbReference>
<sequence>MPKRTWQPKRIPRRRKHGFRARMATKDGREVLRRRRLKGRWKLTVSDERRAVRRGHR</sequence>
<dbReference type="Proteomes" id="UP000002008">
    <property type="component" value="Chromosome"/>
</dbReference>
<dbReference type="EnsemblBacteria" id="ABY33373">
    <property type="protein sequence ID" value="ABY33373"/>
    <property type="gene ID" value="Caur_0119"/>
</dbReference>
<dbReference type="GO" id="GO:0006412">
    <property type="term" value="P:translation"/>
    <property type="evidence" value="ECO:0007669"/>
    <property type="project" value="UniProtKB-UniRule"/>
</dbReference>
<evidence type="ECO:0000256" key="4">
    <source>
        <dbReference type="ARBA" id="ARBA00035177"/>
    </source>
</evidence>
<dbReference type="AlphaFoldDB" id="A9WBG6"/>
<dbReference type="NCBIfam" id="TIGR01030">
    <property type="entry name" value="rpmH_bact"/>
    <property type="match status" value="1"/>
</dbReference>
<keyword evidence="3 5" id="KW-0687">Ribonucleoprotein</keyword>
<evidence type="ECO:0000313" key="6">
    <source>
        <dbReference type="EMBL" id="ABY33373.1"/>
    </source>
</evidence>
<dbReference type="FunCoup" id="A9WBG6">
    <property type="interactions" value="240"/>
</dbReference>
<evidence type="ECO:0000256" key="2">
    <source>
        <dbReference type="ARBA" id="ARBA00022980"/>
    </source>
</evidence>
<evidence type="ECO:0000256" key="3">
    <source>
        <dbReference type="ARBA" id="ARBA00023274"/>
    </source>
</evidence>
<dbReference type="GO" id="GO:0005840">
    <property type="term" value="C:ribosome"/>
    <property type="evidence" value="ECO:0007669"/>
    <property type="project" value="UniProtKB-KW"/>
</dbReference>
<keyword evidence="7" id="KW-1185">Reference proteome</keyword>
<dbReference type="PANTHER" id="PTHR14503:SF4">
    <property type="entry name" value="LARGE RIBOSOMAL SUBUNIT PROTEIN BL34M"/>
    <property type="match status" value="1"/>
</dbReference>
<proteinExistence type="inferred from homology"/>
<dbReference type="InterPro" id="IPR000271">
    <property type="entry name" value="Ribosomal_bL34"/>
</dbReference>
<comment type="similarity">
    <text evidence="1 5">Belongs to the bacterial ribosomal protein bL34 family.</text>
</comment>
<evidence type="ECO:0000313" key="7">
    <source>
        <dbReference type="Proteomes" id="UP000002008"/>
    </source>
</evidence>
<dbReference type="PATRIC" id="fig|324602.8.peg.136"/>
<dbReference type="FunFam" id="1.10.287.3980:FF:000001">
    <property type="entry name" value="Mitochondrial ribosomal protein L34"/>
    <property type="match status" value="1"/>
</dbReference>
<reference evidence="7" key="1">
    <citation type="journal article" date="2011" name="BMC Genomics">
        <title>Complete genome sequence of the filamentous anoxygenic phototrophic bacterium Chloroflexus aurantiacus.</title>
        <authorList>
            <person name="Tang K.H."/>
            <person name="Barry K."/>
            <person name="Chertkov O."/>
            <person name="Dalin E."/>
            <person name="Han C.S."/>
            <person name="Hauser L.J."/>
            <person name="Honchak B.M."/>
            <person name="Karbach L.E."/>
            <person name="Land M.L."/>
            <person name="Lapidus A."/>
            <person name="Larimer F.W."/>
            <person name="Mikhailova N."/>
            <person name="Pitluck S."/>
            <person name="Pierson B.K."/>
            <person name="Blankenship R.E."/>
        </authorList>
    </citation>
    <scope>NUCLEOTIDE SEQUENCE [LARGE SCALE GENOMIC DNA]</scope>
    <source>
        <strain evidence="7">ATCC 29366 / DSM 635 / J-10-fl</strain>
    </source>
</reference>
<evidence type="ECO:0000256" key="5">
    <source>
        <dbReference type="HAMAP-Rule" id="MF_00391"/>
    </source>
</evidence>
<dbReference type="KEGG" id="cau:Caur_0119"/>
<keyword evidence="2 5" id="KW-0689">Ribosomal protein</keyword>
<accession>A9WBG6</accession>